<organism evidence="10 11">
    <name type="scientific">Thiohalocapsa halophila</name>
    <dbReference type="NCBI Taxonomy" id="69359"/>
    <lineage>
        <taxon>Bacteria</taxon>
        <taxon>Pseudomonadati</taxon>
        <taxon>Pseudomonadota</taxon>
        <taxon>Gammaproteobacteria</taxon>
        <taxon>Chromatiales</taxon>
        <taxon>Chromatiaceae</taxon>
        <taxon>Thiohalocapsa</taxon>
    </lineage>
</organism>
<evidence type="ECO:0000256" key="2">
    <source>
        <dbReference type="ARBA" id="ARBA00004496"/>
    </source>
</evidence>
<evidence type="ECO:0000256" key="1">
    <source>
        <dbReference type="ARBA" id="ARBA00000903"/>
    </source>
</evidence>
<dbReference type="PROSITE" id="PS51585">
    <property type="entry name" value="SAM_MT_TPMT"/>
    <property type="match status" value="1"/>
</dbReference>
<evidence type="ECO:0000313" key="11">
    <source>
        <dbReference type="Proteomes" id="UP000748752"/>
    </source>
</evidence>
<name>A0ABS1CHQ0_9GAMM</name>
<dbReference type="Gene3D" id="3.40.50.150">
    <property type="entry name" value="Vaccinia Virus protein VP39"/>
    <property type="match status" value="1"/>
</dbReference>
<keyword evidence="6 9" id="KW-0489">Methyltransferase</keyword>
<sequence length="248" mass="27318">MTPEFWHQRWQRGEIGWHSEELNRHLTEHWSKLHIGAEARVLVPLCGKALDMLWLAGQGHRVLGVELSPIAAEAFFRDNGLTPQVTDLSPAPFLRFAVDELVLLVGDFFDLTPQLAQASLDSRGGGDGGAIHAVYDRAALIALPPQSRPAYAAHLSKLLCAAGSHQEPAESLLVSLDYDQSQMQGPPFAVGDAEVRALFAEAFAIEPLASFDALAENPRFRERGLDQLTEHVYRLELRDIAGALADRR</sequence>
<keyword evidence="11" id="KW-1185">Reference proteome</keyword>
<reference evidence="10 11" key="1">
    <citation type="journal article" date="2020" name="Microorganisms">
        <title>Osmotic Adaptation and Compatible Solute Biosynthesis of Phototrophic Bacteria as Revealed from Genome Analyses.</title>
        <authorList>
            <person name="Imhoff J.F."/>
            <person name="Rahn T."/>
            <person name="Kunzel S."/>
            <person name="Keller A."/>
            <person name="Neulinger S.C."/>
        </authorList>
    </citation>
    <scope>NUCLEOTIDE SEQUENCE [LARGE SCALE GENOMIC DNA]</scope>
    <source>
        <strain evidence="10 11">DSM 6210</strain>
    </source>
</reference>
<dbReference type="EC" id="2.1.1.67" evidence="4 9"/>
<dbReference type="InterPro" id="IPR008854">
    <property type="entry name" value="TPMT"/>
</dbReference>
<dbReference type="HAMAP" id="MF_00812">
    <property type="entry name" value="Thiopur_methtran"/>
    <property type="match status" value="1"/>
</dbReference>
<dbReference type="PANTHER" id="PTHR10259">
    <property type="entry name" value="THIOPURINE S-METHYLTRANSFERASE"/>
    <property type="match status" value="1"/>
</dbReference>
<keyword evidence="5 9" id="KW-0963">Cytoplasm</keyword>
<dbReference type="PIRSF" id="PIRSF023956">
    <property type="entry name" value="Thiopurine_S-methyltransferase"/>
    <property type="match status" value="1"/>
</dbReference>
<feature type="binding site" evidence="9">
    <location>
        <position position="137"/>
    </location>
    <ligand>
        <name>S-adenosyl-L-methionine</name>
        <dbReference type="ChEBI" id="CHEBI:59789"/>
    </ligand>
</feature>
<gene>
    <name evidence="9" type="primary">tpm</name>
    <name evidence="10" type="ORF">CKO31_09725</name>
</gene>
<evidence type="ECO:0000256" key="5">
    <source>
        <dbReference type="ARBA" id="ARBA00022490"/>
    </source>
</evidence>
<dbReference type="NCBIfam" id="NF009732">
    <property type="entry name" value="PRK13255.1"/>
    <property type="match status" value="1"/>
</dbReference>
<dbReference type="Pfam" id="PF05724">
    <property type="entry name" value="TPMT"/>
    <property type="match status" value="1"/>
</dbReference>
<evidence type="ECO:0000256" key="9">
    <source>
        <dbReference type="HAMAP-Rule" id="MF_00812"/>
    </source>
</evidence>
<evidence type="ECO:0000256" key="7">
    <source>
        <dbReference type="ARBA" id="ARBA00022679"/>
    </source>
</evidence>
<feature type="binding site" evidence="9">
    <location>
        <position position="10"/>
    </location>
    <ligand>
        <name>S-adenosyl-L-methionine</name>
        <dbReference type="ChEBI" id="CHEBI:59789"/>
    </ligand>
</feature>
<comment type="caution">
    <text evidence="10">The sequence shown here is derived from an EMBL/GenBank/DDBJ whole genome shotgun (WGS) entry which is preliminary data.</text>
</comment>
<protein>
    <recommendedName>
        <fullName evidence="4 9">Thiopurine S-methyltransferase</fullName>
        <ecNumber evidence="4 9">2.1.1.67</ecNumber>
    </recommendedName>
    <alternativeName>
        <fullName evidence="9">Thiopurine methyltransferase</fullName>
    </alternativeName>
</protein>
<keyword evidence="8 9" id="KW-0949">S-adenosyl-L-methionine</keyword>
<feature type="binding site" evidence="9">
    <location>
        <position position="45"/>
    </location>
    <ligand>
        <name>S-adenosyl-L-methionine</name>
        <dbReference type="ChEBI" id="CHEBI:59789"/>
    </ligand>
</feature>
<comment type="subcellular location">
    <subcellularLocation>
        <location evidence="2 9">Cytoplasm</location>
    </subcellularLocation>
</comment>
<comment type="similarity">
    <text evidence="3 9">Belongs to the class I-like SAM-binding methyltransferase superfamily. TPMT family.</text>
</comment>
<comment type="catalytic activity">
    <reaction evidence="1 9">
        <text>S-adenosyl-L-methionine + a thiopurine = S-adenosyl-L-homocysteine + a thiopurine S-methylether.</text>
        <dbReference type="EC" id="2.1.1.67"/>
    </reaction>
</comment>
<proteinExistence type="inferred from homology"/>
<dbReference type="InterPro" id="IPR029063">
    <property type="entry name" value="SAM-dependent_MTases_sf"/>
</dbReference>
<feature type="binding site" evidence="9">
    <location>
        <position position="66"/>
    </location>
    <ligand>
        <name>S-adenosyl-L-methionine</name>
        <dbReference type="ChEBI" id="CHEBI:59789"/>
    </ligand>
</feature>
<keyword evidence="7 9" id="KW-0808">Transferase</keyword>
<evidence type="ECO:0000256" key="6">
    <source>
        <dbReference type="ARBA" id="ARBA00022603"/>
    </source>
</evidence>
<evidence type="ECO:0000313" key="10">
    <source>
        <dbReference type="EMBL" id="MBK1631014.1"/>
    </source>
</evidence>
<evidence type="ECO:0000256" key="3">
    <source>
        <dbReference type="ARBA" id="ARBA00008145"/>
    </source>
</evidence>
<dbReference type="InterPro" id="IPR022474">
    <property type="entry name" value="Thiopur_S-MeTfrase_Se/Te_detox"/>
</dbReference>
<dbReference type="EMBL" id="NRRV01000020">
    <property type="protein sequence ID" value="MBK1631014.1"/>
    <property type="molecule type" value="Genomic_DNA"/>
</dbReference>
<evidence type="ECO:0000256" key="4">
    <source>
        <dbReference type="ARBA" id="ARBA00011905"/>
    </source>
</evidence>
<dbReference type="NCBIfam" id="TIGR03840">
    <property type="entry name" value="TMPT_Se_Te"/>
    <property type="match status" value="1"/>
</dbReference>
<evidence type="ECO:0000256" key="8">
    <source>
        <dbReference type="ARBA" id="ARBA00022691"/>
    </source>
</evidence>
<dbReference type="Proteomes" id="UP000748752">
    <property type="component" value="Unassembled WGS sequence"/>
</dbReference>
<accession>A0ABS1CHQ0</accession>
<dbReference type="InterPro" id="IPR025835">
    <property type="entry name" value="Thiopurine_S-MeTrfase"/>
</dbReference>
<dbReference type="RefSeq" id="WP_200236539.1">
    <property type="nucleotide sequence ID" value="NZ_NRRV01000020.1"/>
</dbReference>
<dbReference type="SUPFAM" id="SSF53335">
    <property type="entry name" value="S-adenosyl-L-methionine-dependent methyltransferases"/>
    <property type="match status" value="1"/>
</dbReference>
<dbReference type="PANTHER" id="PTHR10259:SF11">
    <property type="entry name" value="THIOPURINE S-METHYLTRANSFERASE"/>
    <property type="match status" value="1"/>
</dbReference>